<reference evidence="4" key="2">
    <citation type="submission" date="2012-05" db="EMBL/GenBank/DDBJ databases">
        <title>The Paleozoic origin of enzymatic mechanisms for decay of lignin reconstructed using 31 fungal genomes.</title>
        <authorList>
            <consortium name="US DOE Joint Genome Institute (JGI-PGF)"/>
            <person name="Floudas D."/>
            <person name="Binder M."/>
            <person name="Riley R."/>
            <person name="Barry K."/>
            <person name="Blanchette R.A."/>
            <person name="Henrissat B."/>
            <person name="Martinez A.T."/>
            <person name="Otillar R."/>
            <person name="Spatafora J.W."/>
            <person name="Yadav J.S."/>
            <person name="Aerts A."/>
            <person name="Benoit I."/>
            <person name="Boyd A."/>
            <person name="Carlson A."/>
            <person name="Copeland A."/>
            <person name="Coutinho P.M."/>
            <person name="de Vries R.P."/>
            <person name="Ferreira P."/>
            <person name="Findley K."/>
            <person name="Foster B."/>
            <person name="Gaskell J."/>
            <person name="Glotzer D."/>
            <person name="Gorecki P."/>
            <person name="Heitman J."/>
            <person name="Hesse C."/>
            <person name="Hori C."/>
            <person name="Igarashi K."/>
            <person name="Jurgens J.A."/>
            <person name="Kallen N."/>
            <person name="Kersten P."/>
            <person name="Kohler A."/>
            <person name="Kues U."/>
            <person name="Kumar T.K."/>
            <person name="Kuo A."/>
            <person name="LaButti K."/>
            <person name="Larrondo L.F."/>
            <person name="Lindquist E."/>
            <person name="Ling A."/>
            <person name="Lombard V."/>
            <person name="Lucas S."/>
            <person name="Lundell T."/>
            <person name="Martin R."/>
            <person name="McLaughlin D.J."/>
            <person name="Morgenstern I."/>
            <person name="Morin E."/>
            <person name="Murat C."/>
            <person name="Nagy L.G."/>
            <person name="Nolan M."/>
            <person name="Ohm R.A."/>
            <person name="Patyshakuliyeva A."/>
            <person name="Rokas A."/>
            <person name="Ruiz-Duenas F.J."/>
            <person name="Sabat G."/>
            <person name="Salamov A."/>
            <person name="Samejima M."/>
            <person name="Schmutz J."/>
            <person name="Slot J.C."/>
            <person name="St Johnn"/>
            <person name="F"/>
            <person name="Stenlid J."/>
            <person name="Sun H."/>
            <person name="Sun S."/>
            <person name="Syed K."/>
            <person name="Tsang A."/>
            <person name="Wiebenga A."/>
            <person name="Young D."/>
            <person name="Pisabarro A."/>
            <person name="Eastwood D.C."/>
            <person name="Martin F."/>
            <person name="Cullen D."/>
            <person name="Grigoriev I.V."/>
            <person name="Hibbett D.S."/>
        </authorList>
    </citation>
    <scope>NUCLEOTIDE SEQUENCE</scope>
    <source>
        <strain evidence="4">HHB-11173 SS5</strain>
    </source>
</reference>
<name>R7S0Q9_PUNST</name>
<reference evidence="6" key="1">
    <citation type="journal article" date="2012" name="Science">
        <title>The Paleozoic origin of enzymatic lignin decomposition reconstructed from 31 fungal genomes.</title>
        <authorList>
            <person name="Floudas D."/>
            <person name="Binder M."/>
            <person name="Riley R."/>
            <person name="Barry K."/>
            <person name="Blanchette R.A."/>
            <person name="Henrissat B."/>
            <person name="Martinez A.T."/>
            <person name="Otillar R."/>
            <person name="Spatafora J.W."/>
            <person name="Yadav J.S."/>
            <person name="Aerts A."/>
            <person name="Benoit I."/>
            <person name="Boyd A."/>
            <person name="Carlson A."/>
            <person name="Copeland A."/>
            <person name="Coutinho P.M."/>
            <person name="de Vries R.P."/>
            <person name="Ferreira P."/>
            <person name="Findley K."/>
            <person name="Foster B."/>
            <person name="Gaskell J."/>
            <person name="Glotzer D."/>
            <person name="Gorecki P."/>
            <person name="Heitman J."/>
            <person name="Hesse C."/>
            <person name="Hori C."/>
            <person name="Igarashi K."/>
            <person name="Jurgens J.A."/>
            <person name="Kallen N."/>
            <person name="Kersten P."/>
            <person name="Kohler A."/>
            <person name="Kuees U."/>
            <person name="Kumar T.K.A."/>
            <person name="Kuo A."/>
            <person name="LaButti K."/>
            <person name="Larrondo L.F."/>
            <person name="Lindquist E."/>
            <person name="Ling A."/>
            <person name="Lombard V."/>
            <person name="Lucas S."/>
            <person name="Lundell T."/>
            <person name="Martin R."/>
            <person name="McLaughlin D.J."/>
            <person name="Morgenstern I."/>
            <person name="Morin E."/>
            <person name="Murat C."/>
            <person name="Nagy L.G."/>
            <person name="Nolan M."/>
            <person name="Ohm R.A."/>
            <person name="Patyshakuliyeva A."/>
            <person name="Rokas A."/>
            <person name="Ruiz-Duenas F.J."/>
            <person name="Sabat G."/>
            <person name="Salamov A."/>
            <person name="Samejima M."/>
            <person name="Schmutz J."/>
            <person name="Slot J.C."/>
            <person name="St John F."/>
            <person name="Stenlid J."/>
            <person name="Sun H."/>
            <person name="Sun S."/>
            <person name="Syed K."/>
            <person name="Tsang A."/>
            <person name="Wiebenga A."/>
            <person name="Young D."/>
            <person name="Pisabarro A."/>
            <person name="Eastwood D.C."/>
            <person name="Martin F."/>
            <person name="Cullen D."/>
            <person name="Grigoriev I.V."/>
            <person name="Hibbett D.S."/>
        </authorList>
    </citation>
    <scope>NUCLEOTIDE SEQUENCE [LARGE SCALE GENOMIC DNA]</scope>
    <source>
        <strain evidence="6">HHB-11173 SS5</strain>
    </source>
</reference>
<dbReference type="EMBL" id="JH687559">
    <property type="protein sequence ID" value="EIN03794.1"/>
    <property type="molecule type" value="Genomic_DNA"/>
</dbReference>
<dbReference type="GO" id="GO:0006310">
    <property type="term" value="P:DNA recombination"/>
    <property type="evidence" value="ECO:0007669"/>
    <property type="project" value="InterPro"/>
</dbReference>
<dbReference type="GeneID" id="18880282"/>
<keyword evidence="6" id="KW-1185">Reference proteome</keyword>
<protein>
    <recommendedName>
        <fullName evidence="7">Replication factor A protein 3</fullName>
    </recommendedName>
</protein>
<organism evidence="4 6">
    <name type="scientific">Punctularia strigosozonata (strain HHB-11173)</name>
    <name type="common">White-rot fungus</name>
    <dbReference type="NCBI Taxonomy" id="741275"/>
    <lineage>
        <taxon>Eukaryota</taxon>
        <taxon>Fungi</taxon>
        <taxon>Dikarya</taxon>
        <taxon>Basidiomycota</taxon>
        <taxon>Agaricomycotina</taxon>
        <taxon>Agaricomycetes</taxon>
        <taxon>Corticiales</taxon>
        <taxon>Punctulariaceae</taxon>
        <taxon>Punctularia</taxon>
    </lineage>
</organism>
<dbReference type="OrthoDB" id="188186at2759"/>
<dbReference type="Proteomes" id="UP000054196">
    <property type="component" value="Unassembled WGS sequence"/>
</dbReference>
<dbReference type="Pfam" id="PF08661">
    <property type="entry name" value="Rep_fac-A_3"/>
    <property type="match status" value="1"/>
</dbReference>
<dbReference type="KEGG" id="psq:PUNSTDRAFT_139319"/>
<keyword evidence="3" id="KW-0539">Nucleus</keyword>
<evidence type="ECO:0000313" key="4">
    <source>
        <dbReference type="EMBL" id="EIN03793.1"/>
    </source>
</evidence>
<accession>R7S0Q9</accession>
<comment type="similarity">
    <text evidence="2">Belongs to the replication factor A protein 3 family.</text>
</comment>
<dbReference type="GO" id="GO:0006281">
    <property type="term" value="P:DNA repair"/>
    <property type="evidence" value="ECO:0007669"/>
    <property type="project" value="InterPro"/>
</dbReference>
<evidence type="ECO:0000256" key="1">
    <source>
        <dbReference type="ARBA" id="ARBA00004123"/>
    </source>
</evidence>
<evidence type="ECO:0000313" key="6">
    <source>
        <dbReference type="Proteomes" id="UP000054196"/>
    </source>
</evidence>
<dbReference type="RefSeq" id="XP_007389078.1">
    <property type="nucleotide sequence ID" value="XM_007389016.1"/>
</dbReference>
<proteinExistence type="inferred from homology"/>
<evidence type="ECO:0000256" key="3">
    <source>
        <dbReference type="ARBA" id="ARBA00023242"/>
    </source>
</evidence>
<evidence type="ECO:0000256" key="2">
    <source>
        <dbReference type="ARBA" id="ARBA00009761"/>
    </source>
</evidence>
<evidence type="ECO:0000313" key="5">
    <source>
        <dbReference type="EMBL" id="EIN03794.1"/>
    </source>
</evidence>
<dbReference type="GeneID" id="18880281"/>
<dbReference type="InterPro" id="IPR013970">
    <property type="entry name" value="Rfa2"/>
</dbReference>
<dbReference type="GO" id="GO:0031981">
    <property type="term" value="C:nuclear lumen"/>
    <property type="evidence" value="ECO:0007669"/>
    <property type="project" value="UniProtKB-ARBA"/>
</dbReference>
<dbReference type="HOGENOM" id="CLU_1644584_0_0_1"/>
<dbReference type="EMBL" id="JH687559">
    <property type="protein sequence ID" value="EIN03793.1"/>
    <property type="molecule type" value="Genomic_DNA"/>
</dbReference>
<dbReference type="SUPFAM" id="SSF50249">
    <property type="entry name" value="Nucleic acid-binding proteins"/>
    <property type="match status" value="1"/>
</dbReference>
<gene>
    <name evidence="4" type="ORF">PUNSTDRAFT_139319</name>
    <name evidence="5" type="ORF">PUNSTDRAFT_139320</name>
</gene>
<evidence type="ECO:0008006" key="7">
    <source>
        <dbReference type="Google" id="ProtNLM"/>
    </source>
</evidence>
<dbReference type="GO" id="GO:0003677">
    <property type="term" value="F:DNA binding"/>
    <property type="evidence" value="ECO:0007669"/>
    <property type="project" value="InterPro"/>
</dbReference>
<dbReference type="InterPro" id="IPR012340">
    <property type="entry name" value="NA-bd_OB-fold"/>
</dbReference>
<comment type="subcellular location">
    <subcellularLocation>
        <location evidence="1">Nucleus</location>
    </subcellularLocation>
</comment>
<dbReference type="RefSeq" id="XP_007389079.1">
    <property type="nucleotide sequence ID" value="XM_007389017.1"/>
</dbReference>
<dbReference type="GO" id="GO:0006260">
    <property type="term" value="P:DNA replication"/>
    <property type="evidence" value="ECO:0007669"/>
    <property type="project" value="InterPro"/>
</dbReference>
<dbReference type="Gene3D" id="2.40.50.140">
    <property type="entry name" value="Nucleic acid-binding proteins"/>
    <property type="match status" value="1"/>
</dbReference>
<sequence>MWRGTAPRINAARFSQYLNRSVRVPGQVLGVHGPDGMIILETVDKQCIEVAAPDDIGLDQAMHVEITGRVVDSVTLECWWFERFESPLDIRVLKLAIDLVHNCLFVGPLWGIKFDLPEHAAAPHMPLLDETIYEDFKSGELVRPFTSLIPLPRLQELRGET</sequence>
<dbReference type="AlphaFoldDB" id="R7S0Q9"/>
<dbReference type="eggNOG" id="ENOG502T6UX">
    <property type="taxonomic scope" value="Eukaryota"/>
</dbReference>
<dbReference type="KEGG" id="psq:PUNSTDRAFT_139320"/>